<keyword evidence="5" id="KW-0143">Chaperone</keyword>
<keyword evidence="10" id="KW-1185">Reference proteome</keyword>
<dbReference type="OrthoDB" id="9766019at2"/>
<dbReference type="InterPro" id="IPR013126">
    <property type="entry name" value="Hsp_70_fam"/>
</dbReference>
<keyword evidence="3 6" id="KW-0067">ATP-binding</keyword>
<comment type="similarity">
    <text evidence="1 6">Belongs to the heat shock protein 70 family.</text>
</comment>
<keyword evidence="2 6" id="KW-0547">Nucleotide-binding</keyword>
<dbReference type="GO" id="GO:0005524">
    <property type="term" value="F:ATP binding"/>
    <property type="evidence" value="ECO:0007669"/>
    <property type="project" value="UniProtKB-KW"/>
</dbReference>
<dbReference type="SUPFAM" id="SSF53067">
    <property type="entry name" value="Actin-like ATPase domain"/>
    <property type="match status" value="2"/>
</dbReference>
<dbReference type="RefSeq" id="WP_052681556.1">
    <property type="nucleotide sequence ID" value="NZ_JYFN01000083.1"/>
</dbReference>
<evidence type="ECO:0000313" key="9">
    <source>
        <dbReference type="EMBL" id="KJE19828.1"/>
    </source>
</evidence>
<evidence type="ECO:0000256" key="6">
    <source>
        <dbReference type="RuleBase" id="RU003322"/>
    </source>
</evidence>
<sequence length="504" mass="51755">MRYGLGIDLGTTFTAVAVGHPVSAEVGRWGHTEMVSLGSRSVVTPAVVYAGPDGRLLTGEAAVRRAALAPAHAALGYKRRLGDPTPLVLGGAPFSPAALLAASLGDTVRAVTDLQGAPPETIVLSRPAVWGPYRLKQFDEVPRLAGIGEVRMVTEPVAAATHYTAVRQLPPGAVIAVYDLGGGTFDTAVLRFQAGSMEILGLPEGVEWLGGVDFDEAVVHHVDLELGGAVSDIDPQDHAGAVALARLRQECVLAKEALSFDEETVIPVFLPTVRAEIRLTRARFEDMVRPAIDSTLDALHRTLISAGVEPADLSAVLLAGGSSRIPAVARTVESALGRPTVVNAHPKHLVALGAARIAAQLLEPATPHRPTTTPPPAPPAAPHRPTTTPPPTAPHRPTATPPPTAPPPTASHRPTTTTPPSAPPTASHRATATPPAGPGVPAAVGRPAHGSADGGLAGRVPAGPLRRPAADPAPPPRDPLRPVVIAALVVAVLLLAALVAVLRG</sequence>
<evidence type="ECO:0000313" key="10">
    <source>
        <dbReference type="Proteomes" id="UP000032545"/>
    </source>
</evidence>
<reference evidence="9 10" key="2">
    <citation type="journal article" date="2016" name="Genome Announc.">
        <title>Permanent Draft Genome Sequences for Two Variants of Frankia sp. Strain CpI1, the First Frankia Strain Isolated from Root Nodules of Comptonia peregrina.</title>
        <authorList>
            <person name="Oshone R."/>
            <person name="Hurst S.G.IV."/>
            <person name="Abebe-Akele F."/>
            <person name="Simpson S."/>
            <person name="Morris K."/>
            <person name="Thomas W.K."/>
            <person name="Tisa L.S."/>
        </authorList>
    </citation>
    <scope>NUCLEOTIDE SEQUENCE [LARGE SCALE GENOMIC DNA]</scope>
    <source>
        <strain evidence="10">CpI1-S</strain>
    </source>
</reference>
<evidence type="ECO:0000256" key="7">
    <source>
        <dbReference type="SAM" id="MobiDB-lite"/>
    </source>
</evidence>
<feature type="transmembrane region" description="Helical" evidence="8">
    <location>
        <begin position="483"/>
        <end position="502"/>
    </location>
</feature>
<feature type="region of interest" description="Disordered" evidence="7">
    <location>
        <begin position="365"/>
        <end position="477"/>
    </location>
</feature>
<evidence type="ECO:0000256" key="8">
    <source>
        <dbReference type="SAM" id="Phobius"/>
    </source>
</evidence>
<organism evidence="9 10">
    <name type="scientific">Frankia torreyi</name>
    <dbReference type="NCBI Taxonomy" id="1856"/>
    <lineage>
        <taxon>Bacteria</taxon>
        <taxon>Bacillati</taxon>
        <taxon>Actinomycetota</taxon>
        <taxon>Actinomycetes</taxon>
        <taxon>Frankiales</taxon>
        <taxon>Frankiaceae</taxon>
        <taxon>Frankia</taxon>
    </lineage>
</organism>
<protein>
    <submittedName>
        <fullName evidence="9">Hsp70 protein</fullName>
    </submittedName>
</protein>
<dbReference type="GO" id="GO:0140662">
    <property type="term" value="F:ATP-dependent protein folding chaperone"/>
    <property type="evidence" value="ECO:0007669"/>
    <property type="project" value="InterPro"/>
</dbReference>
<gene>
    <name evidence="9" type="ORF">FF36_05902</name>
</gene>
<dbReference type="PANTHER" id="PTHR19375">
    <property type="entry name" value="HEAT SHOCK PROTEIN 70KDA"/>
    <property type="match status" value="1"/>
</dbReference>
<evidence type="ECO:0000256" key="4">
    <source>
        <dbReference type="ARBA" id="ARBA00023016"/>
    </source>
</evidence>
<comment type="caution">
    <text evidence="9">The sequence shown here is derived from an EMBL/GenBank/DDBJ whole genome shotgun (WGS) entry which is preliminary data.</text>
</comment>
<dbReference type="PROSITE" id="PS01036">
    <property type="entry name" value="HSP70_3"/>
    <property type="match status" value="1"/>
</dbReference>
<dbReference type="EMBL" id="JYFN01000083">
    <property type="protein sequence ID" value="KJE19828.1"/>
    <property type="molecule type" value="Genomic_DNA"/>
</dbReference>
<keyword evidence="4" id="KW-0346">Stress response</keyword>
<evidence type="ECO:0000256" key="5">
    <source>
        <dbReference type="ARBA" id="ARBA00023186"/>
    </source>
</evidence>
<feature type="compositionally biased region" description="Low complexity" evidence="7">
    <location>
        <begin position="410"/>
        <end position="450"/>
    </location>
</feature>
<accession>A0A0D8B6C2</accession>
<keyword evidence="8" id="KW-1133">Transmembrane helix</keyword>
<name>A0A0D8B6C2_9ACTN</name>
<dbReference type="InterPro" id="IPR018181">
    <property type="entry name" value="Heat_shock_70_CS"/>
</dbReference>
<dbReference type="PATRIC" id="fig|1502723.3.peg.6694"/>
<proteinExistence type="inferred from homology"/>
<dbReference type="InterPro" id="IPR043129">
    <property type="entry name" value="ATPase_NBD"/>
</dbReference>
<evidence type="ECO:0000256" key="2">
    <source>
        <dbReference type="ARBA" id="ARBA00022741"/>
    </source>
</evidence>
<evidence type="ECO:0000256" key="1">
    <source>
        <dbReference type="ARBA" id="ARBA00007381"/>
    </source>
</evidence>
<dbReference type="PRINTS" id="PR00301">
    <property type="entry name" value="HEATSHOCK70"/>
</dbReference>
<keyword evidence="8" id="KW-0812">Transmembrane</keyword>
<dbReference type="Gene3D" id="3.30.420.40">
    <property type="match status" value="2"/>
</dbReference>
<dbReference type="Pfam" id="PF00012">
    <property type="entry name" value="HSP70"/>
    <property type="match status" value="1"/>
</dbReference>
<dbReference type="Proteomes" id="UP000032545">
    <property type="component" value="Unassembled WGS sequence"/>
</dbReference>
<evidence type="ECO:0000256" key="3">
    <source>
        <dbReference type="ARBA" id="ARBA00022840"/>
    </source>
</evidence>
<feature type="compositionally biased region" description="Pro residues" evidence="7">
    <location>
        <begin position="372"/>
        <end position="409"/>
    </location>
</feature>
<reference evidence="10" key="1">
    <citation type="submission" date="2015-02" db="EMBL/GenBank/DDBJ databases">
        <title>Draft Genome of Frankia sp. CpI1-S.</title>
        <authorList>
            <person name="Oshone R.T."/>
            <person name="Ngom M."/>
            <person name="Ghodhbane-Gtari F."/>
            <person name="Gtari M."/>
            <person name="Morris K."/>
            <person name="Thomas K."/>
            <person name="Sen A."/>
            <person name="Tisa L.S."/>
        </authorList>
    </citation>
    <scope>NUCLEOTIDE SEQUENCE [LARGE SCALE GENOMIC DNA]</scope>
    <source>
        <strain evidence="10">CpI1-S</strain>
    </source>
</reference>
<keyword evidence="8" id="KW-0472">Membrane</keyword>
<dbReference type="AlphaFoldDB" id="A0A0D8B6C2"/>
<dbReference type="Gene3D" id="3.90.640.10">
    <property type="entry name" value="Actin, Chain A, domain 4"/>
    <property type="match status" value="1"/>
</dbReference>